<reference evidence="1 2" key="1">
    <citation type="submission" date="2017-12" db="EMBL/GenBank/DDBJ databases">
        <title>Comparative genomics of Botrytis spp.</title>
        <authorList>
            <person name="Valero-Jimenez C.A."/>
            <person name="Tapia P."/>
            <person name="Veloso J."/>
            <person name="Silva-Moreno E."/>
            <person name="Staats M."/>
            <person name="Valdes J.H."/>
            <person name="Van Kan J.A.L."/>
        </authorList>
    </citation>
    <scope>NUCLEOTIDE SEQUENCE [LARGE SCALE GENOMIC DNA]</scope>
    <source>
        <strain evidence="1 2">Bt9001</strain>
    </source>
</reference>
<dbReference type="AlphaFoldDB" id="A0A4Z1F1P4"/>
<gene>
    <name evidence="1" type="ORF">BTUL_0025g00070</name>
</gene>
<organism evidence="1 2">
    <name type="scientific">Botrytis tulipae</name>
    <dbReference type="NCBI Taxonomy" id="87230"/>
    <lineage>
        <taxon>Eukaryota</taxon>
        <taxon>Fungi</taxon>
        <taxon>Dikarya</taxon>
        <taxon>Ascomycota</taxon>
        <taxon>Pezizomycotina</taxon>
        <taxon>Leotiomycetes</taxon>
        <taxon>Helotiales</taxon>
        <taxon>Sclerotiniaceae</taxon>
        <taxon>Botrytis</taxon>
    </lineage>
</organism>
<dbReference type="EMBL" id="PQXH01000025">
    <property type="protein sequence ID" value="TGO16653.1"/>
    <property type="molecule type" value="Genomic_DNA"/>
</dbReference>
<evidence type="ECO:0000313" key="2">
    <source>
        <dbReference type="Proteomes" id="UP000297777"/>
    </source>
</evidence>
<sequence>MAIADLAQIQRAFVASGLPSVPVWPGHRFEINPSTLIDPNTGLMAEPFMAMLGSKNGAGVAYLLLQHRAAMGAKCINAIRVWAYKDWPASGAITVENFRELVVYMSFEIVDTPTGP</sequence>
<accession>A0A4Z1F1P4</accession>
<comment type="caution">
    <text evidence="1">The sequence shown here is derived from an EMBL/GenBank/DDBJ whole genome shotgun (WGS) entry which is preliminary data.</text>
</comment>
<protein>
    <submittedName>
        <fullName evidence="1">Uncharacterized protein</fullName>
    </submittedName>
</protein>
<keyword evidence="2" id="KW-1185">Reference proteome</keyword>
<name>A0A4Z1F1P4_9HELO</name>
<dbReference type="Proteomes" id="UP000297777">
    <property type="component" value="Unassembled WGS sequence"/>
</dbReference>
<proteinExistence type="predicted"/>
<evidence type="ECO:0000313" key="1">
    <source>
        <dbReference type="EMBL" id="TGO16653.1"/>
    </source>
</evidence>
<dbReference type="OrthoDB" id="3529275at2759"/>